<dbReference type="InParanoid" id="F4RPM7"/>
<evidence type="ECO:0000313" key="2">
    <source>
        <dbReference type="EMBL" id="EGG05563.1"/>
    </source>
</evidence>
<gene>
    <name evidence="2" type="ORF">MELLADRAFT_87833</name>
</gene>
<name>F4RPM7_MELLP</name>
<dbReference type="RefSeq" id="XP_007411052.1">
    <property type="nucleotide sequence ID" value="XM_007410990.1"/>
</dbReference>
<organism evidence="3">
    <name type="scientific">Melampsora larici-populina (strain 98AG31 / pathotype 3-4-7)</name>
    <name type="common">Poplar leaf rust fungus</name>
    <dbReference type="NCBI Taxonomy" id="747676"/>
    <lineage>
        <taxon>Eukaryota</taxon>
        <taxon>Fungi</taxon>
        <taxon>Dikarya</taxon>
        <taxon>Basidiomycota</taxon>
        <taxon>Pucciniomycotina</taxon>
        <taxon>Pucciniomycetes</taxon>
        <taxon>Pucciniales</taxon>
        <taxon>Melampsoraceae</taxon>
        <taxon>Melampsora</taxon>
    </lineage>
</organism>
<evidence type="ECO:0000256" key="1">
    <source>
        <dbReference type="SAM" id="MobiDB-lite"/>
    </source>
</evidence>
<evidence type="ECO:0000313" key="3">
    <source>
        <dbReference type="Proteomes" id="UP000001072"/>
    </source>
</evidence>
<dbReference type="GeneID" id="18934655"/>
<reference evidence="3" key="1">
    <citation type="journal article" date="2011" name="Proc. Natl. Acad. Sci. U.S.A.">
        <title>Obligate biotrophy features unraveled by the genomic analysis of rust fungi.</title>
        <authorList>
            <person name="Duplessis S."/>
            <person name="Cuomo C.A."/>
            <person name="Lin Y.-C."/>
            <person name="Aerts A."/>
            <person name="Tisserant E."/>
            <person name="Veneault-Fourrey C."/>
            <person name="Joly D.L."/>
            <person name="Hacquard S."/>
            <person name="Amselem J."/>
            <person name="Cantarel B.L."/>
            <person name="Chiu R."/>
            <person name="Coutinho P.M."/>
            <person name="Feau N."/>
            <person name="Field M."/>
            <person name="Frey P."/>
            <person name="Gelhaye E."/>
            <person name="Goldberg J."/>
            <person name="Grabherr M.G."/>
            <person name="Kodira C.D."/>
            <person name="Kohler A."/>
            <person name="Kuees U."/>
            <person name="Lindquist E.A."/>
            <person name="Lucas S.M."/>
            <person name="Mago R."/>
            <person name="Mauceli E."/>
            <person name="Morin E."/>
            <person name="Murat C."/>
            <person name="Pangilinan J.L."/>
            <person name="Park R."/>
            <person name="Pearson M."/>
            <person name="Quesneville H."/>
            <person name="Rouhier N."/>
            <person name="Sakthikumar S."/>
            <person name="Salamov A.A."/>
            <person name="Schmutz J."/>
            <person name="Selles B."/>
            <person name="Shapiro H."/>
            <person name="Tanguay P."/>
            <person name="Tuskan G.A."/>
            <person name="Henrissat B."/>
            <person name="Van de Peer Y."/>
            <person name="Rouze P."/>
            <person name="Ellis J.G."/>
            <person name="Dodds P.N."/>
            <person name="Schein J.E."/>
            <person name="Zhong S."/>
            <person name="Hamelin R.C."/>
            <person name="Grigoriev I.V."/>
            <person name="Szabo L.J."/>
            <person name="Martin F."/>
        </authorList>
    </citation>
    <scope>NUCLEOTIDE SEQUENCE [LARGE SCALE GENOMIC DNA]</scope>
    <source>
        <strain evidence="3">98AG31 / pathotype 3-4-7</strain>
    </source>
</reference>
<dbReference type="EMBL" id="GL883112">
    <property type="protein sequence ID" value="EGG05563.1"/>
    <property type="molecule type" value="Genomic_DNA"/>
</dbReference>
<protein>
    <submittedName>
        <fullName evidence="2">Uncharacterized protein</fullName>
    </submittedName>
</protein>
<dbReference type="Proteomes" id="UP000001072">
    <property type="component" value="Unassembled WGS sequence"/>
</dbReference>
<dbReference type="HOGENOM" id="CLU_1695887_0_0_1"/>
<accession>F4RPM7</accession>
<proteinExistence type="predicted"/>
<feature type="region of interest" description="Disordered" evidence="1">
    <location>
        <begin position="33"/>
        <end position="56"/>
    </location>
</feature>
<keyword evidence="3" id="KW-1185">Reference proteome</keyword>
<sequence length="155" mass="16841">MTKSHPAVAQVFYISGIFYQVTDSLPANTCTPVFQTPPLSQNSEAESRGASTSMDPTKTLRSVHQNLPPLHKSEVQFRGPSTSLHPINSLTLDHHTLPASYNSKHQLQGCSSSACNSEPTAGNSEAYLAHGIHSDFPHLFTSSSARTITTKNHHF</sequence>
<dbReference type="VEuPathDB" id="FungiDB:MELLADRAFT_87833"/>
<dbReference type="KEGG" id="mlr:MELLADRAFT_87833"/>
<dbReference type="AlphaFoldDB" id="F4RPM7"/>